<protein>
    <submittedName>
        <fullName evidence="1">Uncharacterized protein</fullName>
    </submittedName>
</protein>
<dbReference type="EMBL" id="ANOH01000267">
    <property type="protein sequence ID" value="EMI54645.1"/>
    <property type="molecule type" value="Genomic_DNA"/>
</dbReference>
<evidence type="ECO:0000313" key="1">
    <source>
        <dbReference type="EMBL" id="EMI54645.1"/>
    </source>
</evidence>
<keyword evidence="2" id="KW-1185">Reference proteome</keyword>
<reference evidence="1 2" key="1">
    <citation type="journal article" date="2013" name="Mar. Genomics">
        <title>Expression of sulfatases in Rhodopirellula baltica and the diversity of sulfatases in the genus Rhodopirellula.</title>
        <authorList>
            <person name="Wegner C.E."/>
            <person name="Richter-Heitmann T."/>
            <person name="Klindworth A."/>
            <person name="Klockow C."/>
            <person name="Richter M."/>
            <person name="Achstetter T."/>
            <person name="Glockner F.O."/>
            <person name="Harder J."/>
        </authorList>
    </citation>
    <scope>NUCLEOTIDE SEQUENCE [LARGE SCALE GENOMIC DNA]</scope>
    <source>
        <strain evidence="1 2">SM41</strain>
    </source>
</reference>
<evidence type="ECO:0000313" key="2">
    <source>
        <dbReference type="Proteomes" id="UP000011885"/>
    </source>
</evidence>
<accession>M5TZM0</accession>
<sequence length="63" mass="6952">MSNEAKANLPGRNQRHLAVGLPVILKPPGRTHAARILADKPESVQFLTRCGGSLWHRRDVDAK</sequence>
<dbReference type="Proteomes" id="UP000011885">
    <property type="component" value="Unassembled WGS sequence"/>
</dbReference>
<proteinExistence type="predicted"/>
<name>M5TZM0_9BACT</name>
<dbReference type="AlphaFoldDB" id="M5TZM0"/>
<organism evidence="1 2">
    <name type="scientific">Rhodopirellula sallentina SM41</name>
    <dbReference type="NCBI Taxonomy" id="1263870"/>
    <lineage>
        <taxon>Bacteria</taxon>
        <taxon>Pseudomonadati</taxon>
        <taxon>Planctomycetota</taxon>
        <taxon>Planctomycetia</taxon>
        <taxon>Pirellulales</taxon>
        <taxon>Pirellulaceae</taxon>
        <taxon>Rhodopirellula</taxon>
    </lineage>
</organism>
<comment type="caution">
    <text evidence="1">The sequence shown here is derived from an EMBL/GenBank/DDBJ whole genome shotgun (WGS) entry which is preliminary data.</text>
</comment>
<gene>
    <name evidence="1" type="ORF">RSSM_03907</name>
</gene>